<evidence type="ECO:0000313" key="2">
    <source>
        <dbReference type="Proteomes" id="UP000789342"/>
    </source>
</evidence>
<keyword evidence="2" id="KW-1185">Reference proteome</keyword>
<accession>A0A9N9JIR4</accession>
<dbReference type="EMBL" id="CAJVPV010055203">
    <property type="protein sequence ID" value="CAG8784230.1"/>
    <property type="molecule type" value="Genomic_DNA"/>
</dbReference>
<protein>
    <submittedName>
        <fullName evidence="1">17348_t:CDS:1</fullName>
    </submittedName>
</protein>
<proteinExistence type="predicted"/>
<name>A0A9N9JIR4_9GLOM</name>
<dbReference type="AlphaFoldDB" id="A0A9N9JIR4"/>
<evidence type="ECO:0000313" key="1">
    <source>
        <dbReference type="EMBL" id="CAG8784230.1"/>
    </source>
</evidence>
<reference evidence="1" key="1">
    <citation type="submission" date="2021-06" db="EMBL/GenBank/DDBJ databases">
        <authorList>
            <person name="Kallberg Y."/>
            <person name="Tangrot J."/>
            <person name="Rosling A."/>
        </authorList>
    </citation>
    <scope>NUCLEOTIDE SEQUENCE</scope>
    <source>
        <strain evidence="1">CL551</strain>
    </source>
</reference>
<comment type="caution">
    <text evidence="1">The sequence shown here is derived from an EMBL/GenBank/DDBJ whole genome shotgun (WGS) entry which is preliminary data.</text>
</comment>
<organism evidence="1 2">
    <name type="scientific">Acaulospora morrowiae</name>
    <dbReference type="NCBI Taxonomy" id="94023"/>
    <lineage>
        <taxon>Eukaryota</taxon>
        <taxon>Fungi</taxon>
        <taxon>Fungi incertae sedis</taxon>
        <taxon>Mucoromycota</taxon>
        <taxon>Glomeromycotina</taxon>
        <taxon>Glomeromycetes</taxon>
        <taxon>Diversisporales</taxon>
        <taxon>Acaulosporaceae</taxon>
        <taxon>Acaulospora</taxon>
    </lineage>
</organism>
<feature type="non-terminal residue" evidence="1">
    <location>
        <position position="1"/>
    </location>
</feature>
<gene>
    <name evidence="1" type="ORF">AMORRO_LOCUS17582</name>
</gene>
<dbReference type="Proteomes" id="UP000789342">
    <property type="component" value="Unassembled WGS sequence"/>
</dbReference>
<sequence>NSIVRVRTLFLSPVYDCKDVKFERLPFYPQAVKGYKNVQEKCIERKSVNTKHVQSSKNSFAVHL</sequence>
<feature type="non-terminal residue" evidence="1">
    <location>
        <position position="64"/>
    </location>
</feature>